<feature type="transmembrane region" description="Helical" evidence="1">
    <location>
        <begin position="26"/>
        <end position="46"/>
    </location>
</feature>
<dbReference type="Proteomes" id="UP000054321">
    <property type="component" value="Unassembled WGS sequence"/>
</dbReference>
<evidence type="ECO:0000313" key="3">
    <source>
        <dbReference type="Proteomes" id="UP000054321"/>
    </source>
</evidence>
<protein>
    <submittedName>
        <fullName evidence="2">Uncharacterized protein</fullName>
    </submittedName>
</protein>
<dbReference type="EMBL" id="KN832870">
    <property type="protein sequence ID" value="KIN07400.1"/>
    <property type="molecule type" value="Genomic_DNA"/>
</dbReference>
<keyword evidence="1" id="KW-0472">Membrane</keyword>
<feature type="transmembrane region" description="Helical" evidence="1">
    <location>
        <begin position="58"/>
        <end position="78"/>
    </location>
</feature>
<keyword evidence="1" id="KW-1133">Transmembrane helix</keyword>
<sequence>MTTVISNHLQIGPWYMTAQFWKRSSVFLSIVLSAASLVLTSISTFSPEQEKAQNALKVAGVIVNSLSIMLAAATSLDWKKQGTHDKQFAAQLLKVTHVHEGDIVVITAKSLLRDGSSQS</sequence>
<evidence type="ECO:0000313" key="2">
    <source>
        <dbReference type="EMBL" id="KIN07400.1"/>
    </source>
</evidence>
<name>A0A0C3HWU5_OIDMZ</name>
<evidence type="ECO:0000256" key="1">
    <source>
        <dbReference type="SAM" id="Phobius"/>
    </source>
</evidence>
<reference evidence="2 3" key="1">
    <citation type="submission" date="2014-04" db="EMBL/GenBank/DDBJ databases">
        <authorList>
            <consortium name="DOE Joint Genome Institute"/>
            <person name="Kuo A."/>
            <person name="Martino E."/>
            <person name="Perotto S."/>
            <person name="Kohler A."/>
            <person name="Nagy L.G."/>
            <person name="Floudas D."/>
            <person name="Copeland A."/>
            <person name="Barry K.W."/>
            <person name="Cichocki N."/>
            <person name="Veneault-Fourrey C."/>
            <person name="LaButti K."/>
            <person name="Lindquist E.A."/>
            <person name="Lipzen A."/>
            <person name="Lundell T."/>
            <person name="Morin E."/>
            <person name="Murat C."/>
            <person name="Sun H."/>
            <person name="Tunlid A."/>
            <person name="Henrissat B."/>
            <person name="Grigoriev I.V."/>
            <person name="Hibbett D.S."/>
            <person name="Martin F."/>
            <person name="Nordberg H.P."/>
            <person name="Cantor M.N."/>
            <person name="Hua S.X."/>
        </authorList>
    </citation>
    <scope>NUCLEOTIDE SEQUENCE [LARGE SCALE GENOMIC DNA]</scope>
    <source>
        <strain evidence="2 3">Zn</strain>
    </source>
</reference>
<dbReference type="HOGENOM" id="CLU_2062151_0_0_1"/>
<gene>
    <name evidence="2" type="ORF">OIDMADRAFT_16128</name>
</gene>
<keyword evidence="3" id="KW-1185">Reference proteome</keyword>
<dbReference type="AlphaFoldDB" id="A0A0C3HWU5"/>
<reference evidence="3" key="2">
    <citation type="submission" date="2015-01" db="EMBL/GenBank/DDBJ databases">
        <title>Evolutionary Origins and Diversification of the Mycorrhizal Mutualists.</title>
        <authorList>
            <consortium name="DOE Joint Genome Institute"/>
            <consortium name="Mycorrhizal Genomics Consortium"/>
            <person name="Kohler A."/>
            <person name="Kuo A."/>
            <person name="Nagy L.G."/>
            <person name="Floudas D."/>
            <person name="Copeland A."/>
            <person name="Barry K.W."/>
            <person name="Cichocki N."/>
            <person name="Veneault-Fourrey C."/>
            <person name="LaButti K."/>
            <person name="Lindquist E.A."/>
            <person name="Lipzen A."/>
            <person name="Lundell T."/>
            <person name="Morin E."/>
            <person name="Murat C."/>
            <person name="Riley R."/>
            <person name="Ohm R."/>
            <person name="Sun H."/>
            <person name="Tunlid A."/>
            <person name="Henrissat B."/>
            <person name="Grigoriev I.V."/>
            <person name="Hibbett D.S."/>
            <person name="Martin F."/>
        </authorList>
    </citation>
    <scope>NUCLEOTIDE SEQUENCE [LARGE SCALE GENOMIC DNA]</scope>
    <source>
        <strain evidence="3">Zn</strain>
    </source>
</reference>
<accession>A0A0C3HWU5</accession>
<proteinExistence type="predicted"/>
<dbReference type="OrthoDB" id="3553538at2759"/>
<keyword evidence="1" id="KW-0812">Transmembrane</keyword>
<dbReference type="InParanoid" id="A0A0C3HWU5"/>
<organism evidence="2 3">
    <name type="scientific">Oidiodendron maius (strain Zn)</name>
    <dbReference type="NCBI Taxonomy" id="913774"/>
    <lineage>
        <taxon>Eukaryota</taxon>
        <taxon>Fungi</taxon>
        <taxon>Dikarya</taxon>
        <taxon>Ascomycota</taxon>
        <taxon>Pezizomycotina</taxon>
        <taxon>Leotiomycetes</taxon>
        <taxon>Leotiomycetes incertae sedis</taxon>
        <taxon>Myxotrichaceae</taxon>
        <taxon>Oidiodendron</taxon>
    </lineage>
</organism>